<reference evidence="2" key="1">
    <citation type="submission" date="2007-11" db="EMBL/GenBank/DDBJ databases">
        <authorList>
            <person name="Fulton L."/>
            <person name="Clifton S."/>
            <person name="Fulton B."/>
            <person name="Xu J."/>
            <person name="Minx P."/>
            <person name="Pepin K.H."/>
            <person name="Johnson M."/>
            <person name="Thiruvilangam P."/>
            <person name="Bhonagiri V."/>
            <person name="Nash W.E."/>
            <person name="Mardis E.R."/>
            <person name="Wilson R.K."/>
        </authorList>
    </citation>
    <scope>NUCLEOTIDE SEQUENCE [LARGE SCALE GENOMIC DNA]</scope>
    <source>
        <strain evidence="2">DSM 17241</strain>
    </source>
</reference>
<feature type="domain" description="HTH cro/C1-type" evidence="1">
    <location>
        <begin position="14"/>
        <end position="68"/>
    </location>
</feature>
<dbReference type="SMART" id="SM00530">
    <property type="entry name" value="HTH_XRE"/>
    <property type="match status" value="1"/>
</dbReference>
<accession>B0PAQ7</accession>
<sequence>MKYDESRVILACNLLEYRTINDISQEELAFRIKTSVKSYAKIERAEVHTNLKILDRLSQATGISTAQLLTPFFAVQPSKDDETDQTNQV</sequence>
<keyword evidence="2" id="KW-0238">DNA-binding</keyword>
<dbReference type="SUPFAM" id="SSF47413">
    <property type="entry name" value="lambda repressor-like DNA-binding domains"/>
    <property type="match status" value="1"/>
</dbReference>
<comment type="caution">
    <text evidence="2">The sequence shown here is derived from an EMBL/GenBank/DDBJ whole genome shotgun (WGS) entry which is preliminary data.</text>
</comment>
<dbReference type="InterPro" id="IPR001387">
    <property type="entry name" value="Cro/C1-type_HTH"/>
</dbReference>
<evidence type="ECO:0000259" key="1">
    <source>
        <dbReference type="PROSITE" id="PS50943"/>
    </source>
</evidence>
<proteinExistence type="predicted"/>
<gene>
    <name evidence="2" type="ORF">ANACOL_01857</name>
</gene>
<dbReference type="PROSITE" id="PS50943">
    <property type="entry name" value="HTH_CROC1"/>
    <property type="match status" value="1"/>
</dbReference>
<evidence type="ECO:0000313" key="3">
    <source>
        <dbReference type="Proteomes" id="UP000003803"/>
    </source>
</evidence>
<dbReference type="RefSeq" id="WP_006875152.1">
    <property type="nucleotide sequence ID" value="NZ_DS544183.1"/>
</dbReference>
<organism evidence="2 3">
    <name type="scientific">Anaerotruncus colihominis DSM 17241</name>
    <dbReference type="NCBI Taxonomy" id="445972"/>
    <lineage>
        <taxon>Bacteria</taxon>
        <taxon>Bacillati</taxon>
        <taxon>Bacillota</taxon>
        <taxon>Clostridia</taxon>
        <taxon>Eubacteriales</taxon>
        <taxon>Oscillospiraceae</taxon>
        <taxon>Anaerotruncus</taxon>
    </lineage>
</organism>
<dbReference type="AlphaFoldDB" id="B0PAQ7"/>
<keyword evidence="3" id="KW-1185">Reference proteome</keyword>
<dbReference type="InterPro" id="IPR010982">
    <property type="entry name" value="Lambda_DNA-bd_dom_sf"/>
</dbReference>
<evidence type="ECO:0000313" key="2">
    <source>
        <dbReference type="EMBL" id="EDS11237.1"/>
    </source>
</evidence>
<dbReference type="Gene3D" id="1.10.260.40">
    <property type="entry name" value="lambda repressor-like DNA-binding domains"/>
    <property type="match status" value="1"/>
</dbReference>
<dbReference type="EMBL" id="ABGD02000014">
    <property type="protein sequence ID" value="EDS11237.1"/>
    <property type="molecule type" value="Genomic_DNA"/>
</dbReference>
<dbReference type="Proteomes" id="UP000003803">
    <property type="component" value="Unassembled WGS sequence"/>
</dbReference>
<dbReference type="HOGENOM" id="CLU_066192_29_1_9"/>
<dbReference type="CDD" id="cd00093">
    <property type="entry name" value="HTH_XRE"/>
    <property type="match status" value="1"/>
</dbReference>
<protein>
    <submittedName>
        <fullName evidence="2">DNA-binding helix-turn-helix protein</fullName>
    </submittedName>
</protein>
<name>B0PAQ7_9FIRM</name>
<reference evidence="2" key="2">
    <citation type="submission" date="2013-09" db="EMBL/GenBank/DDBJ databases">
        <title>Draft genome sequence of Anaerotruncus colihominis(DSM 17241).</title>
        <authorList>
            <person name="Sudarsanam P."/>
            <person name="Ley R."/>
            <person name="Guruge J."/>
            <person name="Turnbaugh P.J."/>
            <person name="Mahowald M."/>
            <person name="Liep D."/>
            <person name="Gordon J."/>
        </authorList>
    </citation>
    <scope>NUCLEOTIDE SEQUENCE</scope>
    <source>
        <strain evidence="2">DSM 17241</strain>
    </source>
</reference>
<dbReference type="GO" id="GO:0003677">
    <property type="term" value="F:DNA binding"/>
    <property type="evidence" value="ECO:0007669"/>
    <property type="project" value="UniProtKB-KW"/>
</dbReference>
<dbReference type="Pfam" id="PF01381">
    <property type="entry name" value="HTH_3"/>
    <property type="match status" value="1"/>
</dbReference>